<reference evidence="13 14" key="1">
    <citation type="submission" date="2020-03" db="EMBL/GenBank/DDBJ databases">
        <authorList>
            <consortium name="Genoscope - CEA"/>
            <person name="William W."/>
        </authorList>
    </citation>
    <scope>NUCLEOTIDE SEQUENCE [LARGE SCALE GENOMIC DNA]</scope>
    <source>
        <strain evidence="14">DSM 16959</strain>
    </source>
</reference>
<dbReference type="InterPro" id="IPR036688">
    <property type="entry name" value="MoeA_C_domain_IV_sf"/>
</dbReference>
<dbReference type="KEGG" id="doe:DENOEST_0455"/>
<keyword evidence="14" id="KW-1185">Reference proteome</keyword>
<dbReference type="Pfam" id="PF00994">
    <property type="entry name" value="MoCF_biosynth"/>
    <property type="match status" value="1"/>
</dbReference>
<feature type="domain" description="MoaB/Mog" evidence="12">
    <location>
        <begin position="177"/>
        <end position="313"/>
    </location>
</feature>
<keyword evidence="5 11" id="KW-0500">Molybdenum</keyword>
<dbReference type="GO" id="GO:0006777">
    <property type="term" value="P:Mo-molybdopterin cofactor biosynthetic process"/>
    <property type="evidence" value="ECO:0007669"/>
    <property type="project" value="UniProtKB-UniRule"/>
</dbReference>
<keyword evidence="9 11" id="KW-0501">Molybdenum cofactor biosynthesis</keyword>
<evidence type="ECO:0000256" key="6">
    <source>
        <dbReference type="ARBA" id="ARBA00022679"/>
    </source>
</evidence>
<comment type="cofactor">
    <cofactor evidence="1 11">
        <name>Mg(2+)</name>
        <dbReference type="ChEBI" id="CHEBI:18420"/>
    </cofactor>
</comment>
<dbReference type="GO" id="GO:0061599">
    <property type="term" value="F:molybdopterin molybdotransferase activity"/>
    <property type="evidence" value="ECO:0007669"/>
    <property type="project" value="UniProtKB-UniRule"/>
</dbReference>
<dbReference type="SUPFAM" id="SSF53218">
    <property type="entry name" value="Molybdenum cofactor biosynthesis proteins"/>
    <property type="match status" value="1"/>
</dbReference>
<dbReference type="InterPro" id="IPR005111">
    <property type="entry name" value="MoeA_C_domain_IV"/>
</dbReference>
<dbReference type="Pfam" id="PF03453">
    <property type="entry name" value="MoeA_N"/>
    <property type="match status" value="1"/>
</dbReference>
<keyword evidence="8 11" id="KW-0460">Magnesium</keyword>
<dbReference type="GO" id="GO:0005829">
    <property type="term" value="C:cytosol"/>
    <property type="evidence" value="ECO:0007669"/>
    <property type="project" value="TreeGrafter"/>
</dbReference>
<dbReference type="OrthoDB" id="9804758at2"/>
<evidence type="ECO:0000256" key="4">
    <source>
        <dbReference type="ARBA" id="ARBA00010763"/>
    </source>
</evidence>
<evidence type="ECO:0000256" key="9">
    <source>
        <dbReference type="ARBA" id="ARBA00023150"/>
    </source>
</evidence>
<dbReference type="RefSeq" id="WP_145770546.1">
    <property type="nucleotide sequence ID" value="NZ_LR778301.1"/>
</dbReference>
<comment type="pathway">
    <text evidence="3 11">Cofactor biosynthesis; molybdopterin biosynthesis.</text>
</comment>
<dbReference type="PANTHER" id="PTHR10192:SF5">
    <property type="entry name" value="GEPHYRIN"/>
    <property type="match status" value="1"/>
</dbReference>
<evidence type="ECO:0000256" key="7">
    <source>
        <dbReference type="ARBA" id="ARBA00022723"/>
    </source>
</evidence>
<keyword evidence="7 11" id="KW-0479">Metal-binding</keyword>
<dbReference type="Gene3D" id="3.40.980.10">
    <property type="entry name" value="MoaB/Mog-like domain"/>
    <property type="match status" value="1"/>
</dbReference>
<dbReference type="InterPro" id="IPR008284">
    <property type="entry name" value="MoCF_biosynth_CS"/>
</dbReference>
<dbReference type="FunFam" id="3.40.980.10:FF:000004">
    <property type="entry name" value="Molybdopterin molybdenumtransferase"/>
    <property type="match status" value="1"/>
</dbReference>
<evidence type="ECO:0000256" key="11">
    <source>
        <dbReference type="RuleBase" id="RU365090"/>
    </source>
</evidence>
<evidence type="ECO:0000256" key="8">
    <source>
        <dbReference type="ARBA" id="ARBA00022842"/>
    </source>
</evidence>
<comment type="catalytic activity">
    <reaction evidence="10">
        <text>adenylyl-molybdopterin + molybdate = Mo-molybdopterin + AMP + H(+)</text>
        <dbReference type="Rhea" id="RHEA:35047"/>
        <dbReference type="ChEBI" id="CHEBI:15378"/>
        <dbReference type="ChEBI" id="CHEBI:36264"/>
        <dbReference type="ChEBI" id="CHEBI:62727"/>
        <dbReference type="ChEBI" id="CHEBI:71302"/>
        <dbReference type="ChEBI" id="CHEBI:456215"/>
        <dbReference type="EC" id="2.10.1.1"/>
    </reaction>
</comment>
<evidence type="ECO:0000256" key="5">
    <source>
        <dbReference type="ARBA" id="ARBA00022505"/>
    </source>
</evidence>
<evidence type="ECO:0000313" key="13">
    <source>
        <dbReference type="EMBL" id="CAB1367620.1"/>
    </source>
</evidence>
<dbReference type="InterPro" id="IPR005110">
    <property type="entry name" value="MoeA_linker/N"/>
</dbReference>
<dbReference type="SMART" id="SM00852">
    <property type="entry name" value="MoCF_biosynth"/>
    <property type="match status" value="1"/>
</dbReference>
<dbReference type="GO" id="GO:0046872">
    <property type="term" value="F:metal ion binding"/>
    <property type="evidence" value="ECO:0007669"/>
    <property type="project" value="UniProtKB-UniRule"/>
</dbReference>
<dbReference type="PANTHER" id="PTHR10192">
    <property type="entry name" value="MOLYBDOPTERIN BIOSYNTHESIS PROTEIN"/>
    <property type="match status" value="1"/>
</dbReference>
<dbReference type="SUPFAM" id="SSF63882">
    <property type="entry name" value="MoeA N-terminal region -like"/>
    <property type="match status" value="1"/>
</dbReference>
<proteinExistence type="inferred from homology"/>
<dbReference type="SUPFAM" id="SSF63867">
    <property type="entry name" value="MoeA C-terminal domain-like"/>
    <property type="match status" value="1"/>
</dbReference>
<dbReference type="EMBL" id="LR778301">
    <property type="protein sequence ID" value="CAB1367620.1"/>
    <property type="molecule type" value="Genomic_DNA"/>
</dbReference>
<comment type="function">
    <text evidence="2 11">Catalyzes the insertion of molybdate into adenylated molybdopterin with the concomitant release of AMP.</text>
</comment>
<dbReference type="NCBIfam" id="TIGR00177">
    <property type="entry name" value="molyb_syn"/>
    <property type="match status" value="1"/>
</dbReference>
<dbReference type="UniPathway" id="UPA00344"/>
<evidence type="ECO:0000256" key="1">
    <source>
        <dbReference type="ARBA" id="ARBA00001946"/>
    </source>
</evidence>
<accession>A0A6S6XSD7</accession>
<evidence type="ECO:0000256" key="10">
    <source>
        <dbReference type="ARBA" id="ARBA00047317"/>
    </source>
</evidence>
<protein>
    <recommendedName>
        <fullName evidence="11">Molybdopterin molybdenumtransferase</fullName>
        <ecNumber evidence="11">2.10.1.1</ecNumber>
    </recommendedName>
</protein>
<comment type="similarity">
    <text evidence="4 11">Belongs to the MoeA family.</text>
</comment>
<dbReference type="NCBIfam" id="NF045515">
    <property type="entry name" value="Glp_gephyrin"/>
    <property type="match status" value="1"/>
</dbReference>
<dbReference type="InterPro" id="IPR001453">
    <property type="entry name" value="MoaB/Mog_dom"/>
</dbReference>
<dbReference type="Gene3D" id="2.40.340.10">
    <property type="entry name" value="MoeA, C-terminal, domain IV"/>
    <property type="match status" value="1"/>
</dbReference>
<evidence type="ECO:0000259" key="12">
    <source>
        <dbReference type="SMART" id="SM00852"/>
    </source>
</evidence>
<dbReference type="InterPro" id="IPR036135">
    <property type="entry name" value="MoeA_linker/N_sf"/>
</dbReference>
<evidence type="ECO:0000313" key="14">
    <source>
        <dbReference type="Proteomes" id="UP000515733"/>
    </source>
</evidence>
<dbReference type="Gene3D" id="3.90.105.10">
    <property type="entry name" value="Molybdopterin biosynthesis moea protein, domain 2"/>
    <property type="match status" value="1"/>
</dbReference>
<dbReference type="Proteomes" id="UP000515733">
    <property type="component" value="Chromosome"/>
</dbReference>
<dbReference type="InterPro" id="IPR038987">
    <property type="entry name" value="MoeA-like"/>
</dbReference>
<keyword evidence="6 11" id="KW-0808">Transferase</keyword>
<dbReference type="EC" id="2.10.1.1" evidence="11"/>
<dbReference type="AlphaFoldDB" id="A0A6S6XSD7"/>
<evidence type="ECO:0000256" key="3">
    <source>
        <dbReference type="ARBA" id="ARBA00005046"/>
    </source>
</evidence>
<sequence>MTLLSFDVARTALLASAQTIPEIELLDPADALGRVLAEDLVSPLTVPPFDNAAMDGYALRAADVPVAGTRLPVSQRITAGASGAPLAPGSAARIFTGAPLPAGADTVVMQEQCEAGEGEVTITIQPDRGDHVRLAGADIQAGSVILKAGTRLSAAALGLAASVGVAQLAVRRRLRVAIFSTGDELRMPGQPLGPGQIYNSNRYVMRGFLQSLGLEVVDLGIVADDRESTRAALRQAAEADVILASGGMSEGEEDHVAAAVRAEGRLDVWKIAMKPGKPLAFGSVGTTPFIGLPGNPVAVWVGLLLLVQPFLAIRSGMPAPAMASQKLRADFSWKVKGNRLEFIRVRKNEQGGLDCYPDQSSGVLSSAVWADGLAAVAPGTVIQPGDLLDFTPGPAG</sequence>
<evidence type="ECO:0000256" key="2">
    <source>
        <dbReference type="ARBA" id="ARBA00002901"/>
    </source>
</evidence>
<dbReference type="Gene3D" id="2.170.190.11">
    <property type="entry name" value="Molybdopterin biosynthesis moea protein, domain 3"/>
    <property type="match status" value="1"/>
</dbReference>
<gene>
    <name evidence="13" type="primary">moeA</name>
    <name evidence="13" type="ORF">DENOEST_0455</name>
</gene>
<dbReference type="InterPro" id="IPR036425">
    <property type="entry name" value="MoaB/Mog-like_dom_sf"/>
</dbReference>
<name>A0A6S6XSD7_9PROT</name>
<dbReference type="Pfam" id="PF03454">
    <property type="entry name" value="MoeA_C"/>
    <property type="match status" value="1"/>
</dbReference>
<organism evidence="13 14">
    <name type="scientific">Denitratisoma oestradiolicum</name>
    <dbReference type="NCBI Taxonomy" id="311182"/>
    <lineage>
        <taxon>Bacteria</taxon>
        <taxon>Pseudomonadati</taxon>
        <taxon>Pseudomonadota</taxon>
        <taxon>Betaproteobacteria</taxon>
        <taxon>Nitrosomonadales</taxon>
        <taxon>Sterolibacteriaceae</taxon>
        <taxon>Denitratisoma</taxon>
    </lineage>
</organism>
<dbReference type="PROSITE" id="PS01079">
    <property type="entry name" value="MOCF_BIOSYNTHESIS_2"/>
    <property type="match status" value="1"/>
</dbReference>
<dbReference type="CDD" id="cd00887">
    <property type="entry name" value="MoeA"/>
    <property type="match status" value="1"/>
</dbReference>